<dbReference type="Proteomes" id="UP001060104">
    <property type="component" value="Chromosome"/>
</dbReference>
<protein>
    <submittedName>
        <fullName evidence="1">Clostripain-related cysteine peptidase</fullName>
    </submittedName>
</protein>
<reference evidence="1" key="1">
    <citation type="submission" date="2022-08" db="EMBL/GenBank/DDBJ databases">
        <title>Genome Sequencing of Bacteroides fragilis Group Isolates with Nanopore Technology.</title>
        <authorList>
            <person name="Tisza M.J."/>
            <person name="Smith D."/>
            <person name="Dekker J.P."/>
        </authorList>
    </citation>
    <scope>NUCLEOTIDE SEQUENCE</scope>
    <source>
        <strain evidence="1">BFG-527</strain>
    </source>
</reference>
<dbReference type="EMBL" id="CP103141">
    <property type="protein sequence ID" value="UVQ74415.1"/>
    <property type="molecule type" value="Genomic_DNA"/>
</dbReference>
<keyword evidence="2" id="KW-1185">Reference proteome</keyword>
<dbReference type="InterPro" id="IPR005077">
    <property type="entry name" value="Peptidase_C11"/>
</dbReference>
<evidence type="ECO:0000313" key="1">
    <source>
        <dbReference type="EMBL" id="UVQ74415.1"/>
    </source>
</evidence>
<sequence length="408" mass="46120">MTAFRKFIHGYFMFFLSGMSLLLCIFTGCSDDDEDELPPAPISYTTLIYMMADNSMDSDVDYSISQLKAGAKRSAGTAVVYVDRMNETPRLFKITQVGEEVPLKSYGEENSASVETLVRVIGETKELVPSERFGLVLWSHSMGWLPNGYSSDLRMTRSKAEQEFPHTRYIGPDFHPGDVPTSDNMIDMDELAESLSDHAAEYIWFDVCLMGCVEGLYAVRNKCDYLIASPTEVLAEGDYDASGIPYAKVLPYMFGGAEELKQACRTYYNHYNGMKYDVLRSATIALVDAGELDGLYDVVHGILGGHLAEVGSMDTSGLQVYHTKDVPQVFFDLRDMVNHFKSTEDAQLEMQLQRTVLFKAATAKFKDVTIDQSKYSGLSIYIPLDKWKTHNEYRYYFESLEWSRLYGE</sequence>
<dbReference type="PROSITE" id="PS51257">
    <property type="entry name" value="PROKAR_LIPOPROTEIN"/>
    <property type="match status" value="1"/>
</dbReference>
<name>A0ABY5TBV9_9BACE</name>
<dbReference type="Gene3D" id="3.40.50.11970">
    <property type="match status" value="1"/>
</dbReference>
<dbReference type="RefSeq" id="WP_070612815.1">
    <property type="nucleotide sequence ID" value="NZ_CP103141.1"/>
</dbReference>
<dbReference type="PANTHER" id="PTHR37835">
    <property type="entry name" value="ALPHA-CLOSTRIPAIN"/>
    <property type="match status" value="1"/>
</dbReference>
<dbReference type="Pfam" id="PF03415">
    <property type="entry name" value="Peptidase_C11"/>
    <property type="match status" value="1"/>
</dbReference>
<dbReference type="PANTHER" id="PTHR37835:SF1">
    <property type="entry name" value="ALPHA-CLOSTRIPAIN"/>
    <property type="match status" value="1"/>
</dbReference>
<proteinExistence type="predicted"/>
<gene>
    <name evidence="1" type="ORF">NXY30_26320</name>
</gene>
<evidence type="ECO:0000313" key="2">
    <source>
        <dbReference type="Proteomes" id="UP001060104"/>
    </source>
</evidence>
<organism evidence="1 2">
    <name type="scientific">Bacteroides faecis</name>
    <dbReference type="NCBI Taxonomy" id="674529"/>
    <lineage>
        <taxon>Bacteria</taxon>
        <taxon>Pseudomonadati</taxon>
        <taxon>Bacteroidota</taxon>
        <taxon>Bacteroidia</taxon>
        <taxon>Bacteroidales</taxon>
        <taxon>Bacteroidaceae</taxon>
        <taxon>Bacteroides</taxon>
    </lineage>
</organism>
<accession>A0ABY5TBV9</accession>